<dbReference type="OrthoDB" id="446759at2759"/>
<name>A0A087UBF4_STEMI</name>
<proteinExistence type="inferred from homology"/>
<sequence>MSKSVKHLVVDSGAFIKNAPVHEFGEHIYTVQGAIQEIKDKATLQRLQFLPYALQIKSPSPDACKFALEYSKKTGDYSSLSATDLQIIALCYQLEKEFVGTDHINKEPTCKVTGKSPFSNNQLSGFYYPQEDVNSLDEESSSEEEGALNSPDEKPTKNSASVENSTEEDSNIGNSTEDGNNVANSNCENVSHTDSDEEGWITPNNITEIQKKMGFLALEESSSTTVGCITTDFAIQNVLLQMGLHVVSVDGMLIKQARVFILRCYACFKTTSNITKKFCPNCGNKTLKRVAVTVNEDGTKNIHINFRRPINIRGTRYSLPMPKGGKHAVNPMLCEDQPVPQNRPPKSALQKIDALSPDYEILPSPFAKNDVYSRAALLGIRTNKSGKTKRNPNEWSKRT</sequence>
<dbReference type="GO" id="GO:0008270">
    <property type="term" value="F:zinc ion binding"/>
    <property type="evidence" value="ECO:0007669"/>
    <property type="project" value="UniProtKB-KW"/>
</dbReference>
<dbReference type="GO" id="GO:0030490">
    <property type="term" value="P:maturation of SSU-rRNA"/>
    <property type="evidence" value="ECO:0007669"/>
    <property type="project" value="TreeGrafter"/>
</dbReference>
<dbReference type="AlphaFoldDB" id="A0A087UBF4"/>
<dbReference type="OMA" id="GYELECE"/>
<evidence type="ECO:0000256" key="4">
    <source>
        <dbReference type="ARBA" id="ARBA00022553"/>
    </source>
</evidence>
<feature type="domain" description="Ribonuclease PIN" evidence="15">
    <location>
        <begin position="8"/>
        <end position="94"/>
    </location>
</feature>
<dbReference type="InterPro" id="IPR033411">
    <property type="entry name" value="Ribonuclease_PIN"/>
</dbReference>
<dbReference type="FunFam" id="3.40.50.1010:FF:000018">
    <property type="entry name" value="RNA-binding protein NOB1"/>
    <property type="match status" value="1"/>
</dbReference>
<evidence type="ECO:0000256" key="3">
    <source>
        <dbReference type="ARBA" id="ARBA00018439"/>
    </source>
</evidence>
<evidence type="ECO:0000256" key="11">
    <source>
        <dbReference type="ARBA" id="ARBA00045628"/>
    </source>
</evidence>
<evidence type="ECO:0000256" key="10">
    <source>
        <dbReference type="ARBA" id="ARBA00023242"/>
    </source>
</evidence>
<evidence type="ECO:0000256" key="6">
    <source>
        <dbReference type="ARBA" id="ARBA00022723"/>
    </source>
</evidence>
<dbReference type="PIRSF" id="PIRSF037125">
    <property type="entry name" value="D-site_20S_pre-rRNA_nuclease"/>
    <property type="match status" value="1"/>
</dbReference>
<comment type="similarity">
    <text evidence="2">Belongs to the NOB1 family.</text>
</comment>
<gene>
    <name evidence="16" type="ORF">X975_01181</name>
</gene>
<evidence type="ECO:0000259" key="15">
    <source>
        <dbReference type="Pfam" id="PF17146"/>
    </source>
</evidence>
<reference evidence="16 17" key="1">
    <citation type="submission" date="2013-11" db="EMBL/GenBank/DDBJ databases">
        <title>Genome sequencing of Stegodyphus mimosarum.</title>
        <authorList>
            <person name="Bechsgaard J."/>
        </authorList>
    </citation>
    <scope>NUCLEOTIDE SEQUENCE [LARGE SCALE GENOMIC DNA]</scope>
</reference>
<dbReference type="InterPro" id="IPR014881">
    <property type="entry name" value="NOB1_Zn-bd"/>
</dbReference>
<dbReference type="Gene3D" id="3.40.50.1010">
    <property type="entry name" value="5'-nuclease"/>
    <property type="match status" value="1"/>
</dbReference>
<comment type="subcellular location">
    <subcellularLocation>
        <location evidence="1">Nucleus</location>
    </subcellularLocation>
</comment>
<keyword evidence="10" id="KW-0539">Nucleus</keyword>
<dbReference type="InterPro" id="IPR036283">
    <property type="entry name" value="NOB1_Zf-like_sf"/>
</dbReference>
<dbReference type="Pfam" id="PF17146">
    <property type="entry name" value="PIN_6"/>
    <property type="match status" value="1"/>
</dbReference>
<evidence type="ECO:0000256" key="13">
    <source>
        <dbReference type="SAM" id="MobiDB-lite"/>
    </source>
</evidence>
<keyword evidence="5" id="KW-0540">Nuclease</keyword>
<dbReference type="PANTHER" id="PTHR12814:SF2">
    <property type="entry name" value="RNA-BINDING PROTEIN NOB1"/>
    <property type="match status" value="1"/>
</dbReference>
<evidence type="ECO:0000256" key="5">
    <source>
        <dbReference type="ARBA" id="ARBA00022722"/>
    </source>
</evidence>
<dbReference type="PANTHER" id="PTHR12814">
    <property type="entry name" value="RNA-BINDING PROTEIN NOB1"/>
    <property type="match status" value="1"/>
</dbReference>
<evidence type="ECO:0000313" key="16">
    <source>
        <dbReference type="EMBL" id="KFM74693.1"/>
    </source>
</evidence>
<feature type="binding site" evidence="12">
    <location>
        <position position="264"/>
    </location>
    <ligand>
        <name>Zn(2+)</name>
        <dbReference type="ChEBI" id="CHEBI:29105"/>
    </ligand>
</feature>
<evidence type="ECO:0000256" key="1">
    <source>
        <dbReference type="ARBA" id="ARBA00004123"/>
    </source>
</evidence>
<dbReference type="SUPFAM" id="SSF144206">
    <property type="entry name" value="NOB1 zinc finger-like"/>
    <property type="match status" value="1"/>
</dbReference>
<dbReference type="InterPro" id="IPR039907">
    <property type="entry name" value="NOB1"/>
</dbReference>
<evidence type="ECO:0000256" key="9">
    <source>
        <dbReference type="ARBA" id="ARBA00022833"/>
    </source>
</evidence>
<feature type="compositionally biased region" description="Acidic residues" evidence="13">
    <location>
        <begin position="134"/>
        <end position="146"/>
    </location>
</feature>
<feature type="binding site" evidence="12">
    <location>
        <position position="267"/>
    </location>
    <ligand>
        <name>Zn(2+)</name>
        <dbReference type="ChEBI" id="CHEBI:29105"/>
    </ligand>
</feature>
<evidence type="ECO:0000256" key="7">
    <source>
        <dbReference type="ARBA" id="ARBA00022771"/>
    </source>
</evidence>
<keyword evidence="9 12" id="KW-0862">Zinc</keyword>
<dbReference type="GO" id="GO:0030688">
    <property type="term" value="C:preribosome, small subunit precursor"/>
    <property type="evidence" value="ECO:0007669"/>
    <property type="project" value="TreeGrafter"/>
</dbReference>
<dbReference type="Gene3D" id="6.20.210.10">
    <property type="entry name" value="Nin one binding (NOB1), Zn-ribbon-like"/>
    <property type="match status" value="1"/>
</dbReference>
<evidence type="ECO:0000259" key="14">
    <source>
        <dbReference type="Pfam" id="PF08772"/>
    </source>
</evidence>
<keyword evidence="7" id="KW-0863">Zinc-finger</keyword>
<keyword evidence="4" id="KW-0597">Phosphoprotein</keyword>
<evidence type="ECO:0000256" key="2">
    <source>
        <dbReference type="ARBA" id="ARBA00005858"/>
    </source>
</evidence>
<keyword evidence="8" id="KW-0378">Hydrolase</keyword>
<feature type="non-terminal residue" evidence="16">
    <location>
        <position position="399"/>
    </location>
</feature>
<dbReference type="GO" id="GO:0004521">
    <property type="term" value="F:RNA endonuclease activity"/>
    <property type="evidence" value="ECO:0007669"/>
    <property type="project" value="InterPro"/>
</dbReference>
<evidence type="ECO:0000256" key="8">
    <source>
        <dbReference type="ARBA" id="ARBA00022801"/>
    </source>
</evidence>
<dbReference type="GO" id="GO:0016787">
    <property type="term" value="F:hydrolase activity"/>
    <property type="evidence" value="ECO:0007669"/>
    <property type="project" value="UniProtKB-KW"/>
</dbReference>
<feature type="region of interest" description="Disordered" evidence="13">
    <location>
        <begin position="132"/>
        <end position="201"/>
    </location>
</feature>
<feature type="domain" description="Nin one binding (NOB1) Zn-ribbon-like" evidence="14">
    <location>
        <begin position="254"/>
        <end position="325"/>
    </location>
</feature>
<dbReference type="STRING" id="407821.A0A087UBF4"/>
<accession>A0A087UBF4</accession>
<dbReference type="GO" id="GO:0005634">
    <property type="term" value="C:nucleus"/>
    <property type="evidence" value="ECO:0007669"/>
    <property type="project" value="UniProtKB-SubCell"/>
</dbReference>
<keyword evidence="17" id="KW-1185">Reference proteome</keyword>
<dbReference type="Pfam" id="PF08772">
    <property type="entry name" value="Zn_ribbon_NOB1"/>
    <property type="match status" value="1"/>
</dbReference>
<keyword evidence="6 12" id="KW-0479">Metal-binding</keyword>
<dbReference type="InterPro" id="IPR017117">
    <property type="entry name" value="Nob1_euk"/>
</dbReference>
<feature type="binding site" evidence="12">
    <location>
        <position position="279"/>
    </location>
    <ligand>
        <name>Zn(2+)</name>
        <dbReference type="ChEBI" id="CHEBI:29105"/>
    </ligand>
</feature>
<dbReference type="EMBL" id="KK119094">
    <property type="protein sequence ID" value="KFM74693.1"/>
    <property type="molecule type" value="Genomic_DNA"/>
</dbReference>
<organism evidence="16 17">
    <name type="scientific">Stegodyphus mimosarum</name>
    <name type="common">African social velvet spider</name>
    <dbReference type="NCBI Taxonomy" id="407821"/>
    <lineage>
        <taxon>Eukaryota</taxon>
        <taxon>Metazoa</taxon>
        <taxon>Ecdysozoa</taxon>
        <taxon>Arthropoda</taxon>
        <taxon>Chelicerata</taxon>
        <taxon>Arachnida</taxon>
        <taxon>Araneae</taxon>
        <taxon>Araneomorphae</taxon>
        <taxon>Entelegynae</taxon>
        <taxon>Eresoidea</taxon>
        <taxon>Eresidae</taxon>
        <taxon>Stegodyphus</taxon>
    </lineage>
</organism>
<evidence type="ECO:0000256" key="12">
    <source>
        <dbReference type="PIRSR" id="PIRSR037125-1"/>
    </source>
</evidence>
<dbReference type="CDD" id="cd09876">
    <property type="entry name" value="PIN_Nob1-like"/>
    <property type="match status" value="1"/>
</dbReference>
<protein>
    <recommendedName>
        <fullName evidence="3">RNA-binding protein NOB1</fullName>
    </recommendedName>
</protein>
<comment type="function">
    <text evidence="11">May play a role in mRNA degradation. Endonuclease required for processing of 20S pre-rRNA precursor and biogenesis of 40S ribosomal subunits.</text>
</comment>
<dbReference type="Proteomes" id="UP000054359">
    <property type="component" value="Unassembled WGS sequence"/>
</dbReference>
<feature type="binding site" evidence="12">
    <location>
        <position position="282"/>
    </location>
    <ligand>
        <name>Zn(2+)</name>
        <dbReference type="ChEBI" id="CHEBI:29105"/>
    </ligand>
</feature>
<evidence type="ECO:0000313" key="17">
    <source>
        <dbReference type="Proteomes" id="UP000054359"/>
    </source>
</evidence>
<feature type="compositionally biased region" description="Polar residues" evidence="13">
    <location>
        <begin position="171"/>
        <end position="192"/>
    </location>
</feature>